<dbReference type="AlphaFoldDB" id="B2IGL7"/>
<dbReference type="Gene3D" id="3.30.70.120">
    <property type="match status" value="1"/>
</dbReference>
<dbReference type="InterPro" id="IPR004323">
    <property type="entry name" value="Ion_tolerance_CutA"/>
</dbReference>
<dbReference type="Proteomes" id="UP000001695">
    <property type="component" value="Chromosome"/>
</dbReference>
<dbReference type="EMBL" id="CP001016">
    <property type="protein sequence ID" value="ACB95778.1"/>
    <property type="molecule type" value="Genomic_DNA"/>
</dbReference>
<dbReference type="GO" id="GO:0010038">
    <property type="term" value="P:response to metal ion"/>
    <property type="evidence" value="ECO:0007669"/>
    <property type="project" value="InterPro"/>
</dbReference>
<protein>
    <submittedName>
        <fullName evidence="2">CutA1 divalent ion tolerance protein</fullName>
    </submittedName>
</protein>
<dbReference type="HOGENOM" id="CLU_098807_2_0_5"/>
<keyword evidence="3" id="KW-1185">Reference proteome</keyword>
<dbReference type="InterPro" id="IPR011322">
    <property type="entry name" value="N-reg_PII-like_a/b"/>
</dbReference>
<sequence>MSTDAAFALVMTTCGGAENARRIAQALVEDRLAACVQILPIESFYRWEDAVQNDQELLLFCKIKRDDYADVEAAILSLHEYVTPEIVEIDISQGAPAYLAWITSATR</sequence>
<evidence type="ECO:0000313" key="3">
    <source>
        <dbReference type="Proteomes" id="UP000001695"/>
    </source>
</evidence>
<comment type="similarity">
    <text evidence="1">Belongs to the CutA family.</text>
</comment>
<dbReference type="Pfam" id="PF03091">
    <property type="entry name" value="CutA1"/>
    <property type="match status" value="1"/>
</dbReference>
<organism evidence="2 3">
    <name type="scientific">Beijerinckia indica subsp. indica (strain ATCC 9039 / DSM 1715 / NCIMB 8712)</name>
    <dbReference type="NCBI Taxonomy" id="395963"/>
    <lineage>
        <taxon>Bacteria</taxon>
        <taxon>Pseudomonadati</taxon>
        <taxon>Pseudomonadota</taxon>
        <taxon>Alphaproteobacteria</taxon>
        <taxon>Hyphomicrobiales</taxon>
        <taxon>Beijerinckiaceae</taxon>
        <taxon>Beijerinckia</taxon>
    </lineage>
</organism>
<dbReference type="eggNOG" id="COG1324">
    <property type="taxonomic scope" value="Bacteria"/>
</dbReference>
<dbReference type="PANTHER" id="PTHR23419">
    <property type="entry name" value="DIVALENT CATION TOLERANCE CUTA-RELATED"/>
    <property type="match status" value="1"/>
</dbReference>
<dbReference type="STRING" id="395963.Bind_2158"/>
<name>B2IGL7_BEII9</name>
<dbReference type="InterPro" id="IPR015867">
    <property type="entry name" value="N-reg_PII/ATP_PRibTrfase_C"/>
</dbReference>
<evidence type="ECO:0000256" key="1">
    <source>
        <dbReference type="ARBA" id="ARBA00010169"/>
    </source>
</evidence>
<dbReference type="OrthoDB" id="37622at2"/>
<dbReference type="RefSeq" id="WP_012385134.1">
    <property type="nucleotide sequence ID" value="NC_010581.1"/>
</dbReference>
<reference evidence="3" key="1">
    <citation type="submission" date="2008-03" db="EMBL/GenBank/DDBJ databases">
        <title>Complete sequence of chromosome of Beijerinckia indica subsp. indica ATCC 9039.</title>
        <authorList>
            <consortium name="US DOE Joint Genome Institute"/>
            <person name="Copeland A."/>
            <person name="Lucas S."/>
            <person name="Lapidus A."/>
            <person name="Glavina del Rio T."/>
            <person name="Dalin E."/>
            <person name="Tice H."/>
            <person name="Bruce D."/>
            <person name="Goodwin L."/>
            <person name="Pitluck S."/>
            <person name="LaButti K."/>
            <person name="Schmutz J."/>
            <person name="Larimer F."/>
            <person name="Land M."/>
            <person name="Hauser L."/>
            <person name="Kyrpides N."/>
            <person name="Mikhailova N."/>
            <person name="Dunfield P.F."/>
            <person name="Dedysh S.N."/>
            <person name="Liesack W."/>
            <person name="Saw J.H."/>
            <person name="Alam M."/>
            <person name="Chen Y."/>
            <person name="Murrell J.C."/>
            <person name="Richardson P."/>
        </authorList>
    </citation>
    <scope>NUCLEOTIDE SEQUENCE [LARGE SCALE GENOMIC DNA]</scope>
    <source>
        <strain evidence="3">ATCC 9039 / DSM 1715 / NCIMB 8712</strain>
    </source>
</reference>
<dbReference type="SUPFAM" id="SSF54913">
    <property type="entry name" value="GlnB-like"/>
    <property type="match status" value="1"/>
</dbReference>
<reference evidence="2 3" key="2">
    <citation type="journal article" date="2010" name="J. Bacteriol.">
        <title>Complete genome sequence of Beijerinckia indica subsp. indica.</title>
        <authorList>
            <person name="Tamas I."/>
            <person name="Dedysh S.N."/>
            <person name="Liesack W."/>
            <person name="Stott M.B."/>
            <person name="Alam M."/>
            <person name="Murrell J.C."/>
            <person name="Dunfield P.F."/>
        </authorList>
    </citation>
    <scope>NUCLEOTIDE SEQUENCE [LARGE SCALE GENOMIC DNA]</scope>
    <source>
        <strain evidence="3">ATCC 9039 / DSM 1715 / NCIMB 8712</strain>
    </source>
</reference>
<dbReference type="KEGG" id="bid:Bind_2158"/>
<gene>
    <name evidence="2" type="ordered locus">Bind_2158</name>
</gene>
<accession>B2IGL7</accession>
<evidence type="ECO:0000313" key="2">
    <source>
        <dbReference type="EMBL" id="ACB95778.1"/>
    </source>
</evidence>
<dbReference type="GO" id="GO:0005507">
    <property type="term" value="F:copper ion binding"/>
    <property type="evidence" value="ECO:0007669"/>
    <property type="project" value="TreeGrafter"/>
</dbReference>
<proteinExistence type="inferred from homology"/>
<dbReference type="PANTHER" id="PTHR23419:SF8">
    <property type="entry name" value="FI09726P"/>
    <property type="match status" value="1"/>
</dbReference>